<dbReference type="AlphaFoldDB" id="A0A811V534"/>
<comment type="caution">
    <text evidence="1">The sequence shown here is derived from an EMBL/GenBank/DDBJ whole genome shotgun (WGS) entry which is preliminary data.</text>
</comment>
<evidence type="ECO:0000313" key="1">
    <source>
        <dbReference type="EMBL" id="CAD7006014.1"/>
    </source>
</evidence>
<protein>
    <submittedName>
        <fullName evidence="1">(Mediterranean fruit fly) hypothetical protein</fullName>
    </submittedName>
</protein>
<accession>A0A811V534</accession>
<sequence length="93" mass="10754">MSSVECRKNHFDIIALTEVNAERGASILENHRLEAQVEKKRVKAEVFQFFAPTHFHYEVPPAQMINERKPNNSPQVLYQATLPVETAENYERA</sequence>
<gene>
    <name evidence="1" type="ORF">CCAP1982_LOCUS14349</name>
</gene>
<keyword evidence="2" id="KW-1185">Reference proteome</keyword>
<dbReference type="EMBL" id="CAJHJT010000034">
    <property type="protein sequence ID" value="CAD7006014.1"/>
    <property type="molecule type" value="Genomic_DNA"/>
</dbReference>
<organism evidence="1 2">
    <name type="scientific">Ceratitis capitata</name>
    <name type="common">Mediterranean fruit fly</name>
    <name type="synonym">Tephritis capitata</name>
    <dbReference type="NCBI Taxonomy" id="7213"/>
    <lineage>
        <taxon>Eukaryota</taxon>
        <taxon>Metazoa</taxon>
        <taxon>Ecdysozoa</taxon>
        <taxon>Arthropoda</taxon>
        <taxon>Hexapoda</taxon>
        <taxon>Insecta</taxon>
        <taxon>Pterygota</taxon>
        <taxon>Neoptera</taxon>
        <taxon>Endopterygota</taxon>
        <taxon>Diptera</taxon>
        <taxon>Brachycera</taxon>
        <taxon>Muscomorpha</taxon>
        <taxon>Tephritoidea</taxon>
        <taxon>Tephritidae</taxon>
        <taxon>Ceratitis</taxon>
        <taxon>Ceratitis</taxon>
    </lineage>
</organism>
<name>A0A811V534_CERCA</name>
<reference evidence="1" key="1">
    <citation type="submission" date="2020-11" db="EMBL/GenBank/DDBJ databases">
        <authorList>
            <person name="Whitehead M."/>
        </authorList>
    </citation>
    <scope>NUCLEOTIDE SEQUENCE</scope>
    <source>
        <strain evidence="1">EGII</strain>
    </source>
</reference>
<dbReference type="Proteomes" id="UP000606786">
    <property type="component" value="Unassembled WGS sequence"/>
</dbReference>
<proteinExistence type="predicted"/>
<evidence type="ECO:0000313" key="2">
    <source>
        <dbReference type="Proteomes" id="UP000606786"/>
    </source>
</evidence>